<dbReference type="Proteomes" id="UP000887563">
    <property type="component" value="Unplaced"/>
</dbReference>
<reference evidence="2" key="1">
    <citation type="submission" date="2022-11" db="UniProtKB">
        <authorList>
            <consortium name="WormBaseParasite"/>
        </authorList>
    </citation>
    <scope>IDENTIFICATION</scope>
</reference>
<evidence type="ECO:0000313" key="2">
    <source>
        <dbReference type="WBParaSite" id="Minc3s05423g38217"/>
    </source>
</evidence>
<accession>A0A914NCR5</accession>
<organism evidence="1 2">
    <name type="scientific">Meloidogyne incognita</name>
    <name type="common">Southern root-knot nematode worm</name>
    <name type="synonym">Oxyuris incognita</name>
    <dbReference type="NCBI Taxonomy" id="6306"/>
    <lineage>
        <taxon>Eukaryota</taxon>
        <taxon>Metazoa</taxon>
        <taxon>Ecdysozoa</taxon>
        <taxon>Nematoda</taxon>
        <taxon>Chromadorea</taxon>
        <taxon>Rhabditida</taxon>
        <taxon>Tylenchina</taxon>
        <taxon>Tylenchomorpha</taxon>
        <taxon>Tylenchoidea</taxon>
        <taxon>Meloidogynidae</taxon>
        <taxon>Meloidogyninae</taxon>
        <taxon>Meloidogyne</taxon>
        <taxon>Meloidogyne incognita group</taxon>
    </lineage>
</organism>
<protein>
    <submittedName>
        <fullName evidence="2">Uncharacterized protein</fullName>
    </submittedName>
</protein>
<evidence type="ECO:0000313" key="1">
    <source>
        <dbReference type="Proteomes" id="UP000887563"/>
    </source>
</evidence>
<name>A0A914NCR5_MELIC</name>
<proteinExistence type="predicted"/>
<dbReference type="WBParaSite" id="Minc3s05423g38217">
    <property type="protein sequence ID" value="Minc3s05423g38217"/>
    <property type="gene ID" value="Minc3s05423g38217"/>
</dbReference>
<dbReference type="AlphaFoldDB" id="A0A914NCR5"/>
<keyword evidence="1" id="KW-1185">Reference proteome</keyword>
<sequence length="87" mass="10131">MPHYINLSKHLLIRGGVCLVSREMTYFLRIVNPVSCIYDTCTTQVHSSINHSFKDNPFEVGWGELIFNYDFNYFEMICFEVQTPAST</sequence>